<dbReference type="AlphaFoldDB" id="A0A8J9V0J1"/>
<dbReference type="OrthoDB" id="10029630at2759"/>
<feature type="signal peptide" evidence="2">
    <location>
        <begin position="1"/>
        <end position="23"/>
    </location>
</feature>
<proteinExistence type="predicted"/>
<dbReference type="PROSITE" id="PS51257">
    <property type="entry name" value="PROKAR_LIPOPROTEIN"/>
    <property type="match status" value="1"/>
</dbReference>
<dbReference type="EMBL" id="OV170228">
    <property type="protein sequence ID" value="CAH0729157.1"/>
    <property type="molecule type" value="Genomic_DNA"/>
</dbReference>
<dbReference type="Proteomes" id="UP000838878">
    <property type="component" value="Chromosome 8"/>
</dbReference>
<reference evidence="3" key="1">
    <citation type="submission" date="2021-12" db="EMBL/GenBank/DDBJ databases">
        <authorList>
            <person name="Martin H S."/>
        </authorList>
    </citation>
    <scope>NUCLEOTIDE SEQUENCE</scope>
</reference>
<feature type="non-terminal residue" evidence="3">
    <location>
        <position position="222"/>
    </location>
</feature>
<protein>
    <submittedName>
        <fullName evidence="3">Uncharacterized protein</fullName>
    </submittedName>
</protein>
<keyword evidence="2" id="KW-0732">Signal</keyword>
<accession>A0A8J9V0J1</accession>
<evidence type="ECO:0000313" key="3">
    <source>
        <dbReference type="EMBL" id="CAH0729157.1"/>
    </source>
</evidence>
<feature type="compositionally biased region" description="Polar residues" evidence="1">
    <location>
        <begin position="69"/>
        <end position="99"/>
    </location>
</feature>
<sequence length="222" mass="24906">MACDLKGYVQICLFLTLVTLSCGDPQLDLPPLPQVSTQRNPYGFGISSTQSTNNQGNQYDLNRNFQFSTGRPQSSVTPGVYPVSSNPPRINPDISSNGYPSIDYGTGIVRTPSSTLRPYDDRNRDDRIDINSDANFRRNDPNFVRSDPNYVGTNPYSFNRDGNTNSIDDRLNYVNIQQVRDFLLRADDQASKECTNNVAAQWNFETDVNDATQHAAHDLVPW</sequence>
<feature type="chain" id="PRO_5035433783" evidence="2">
    <location>
        <begin position="24"/>
        <end position="222"/>
    </location>
</feature>
<evidence type="ECO:0000313" key="4">
    <source>
        <dbReference type="Proteomes" id="UP000838878"/>
    </source>
</evidence>
<name>A0A8J9V0J1_9NEOP</name>
<evidence type="ECO:0000256" key="1">
    <source>
        <dbReference type="SAM" id="MobiDB-lite"/>
    </source>
</evidence>
<gene>
    <name evidence="3" type="ORF">BINO364_LOCUS14299</name>
</gene>
<evidence type="ECO:0000256" key="2">
    <source>
        <dbReference type="SAM" id="SignalP"/>
    </source>
</evidence>
<keyword evidence="4" id="KW-1185">Reference proteome</keyword>
<feature type="region of interest" description="Disordered" evidence="1">
    <location>
        <begin position="69"/>
        <end position="114"/>
    </location>
</feature>
<organism evidence="3 4">
    <name type="scientific">Brenthis ino</name>
    <name type="common">lesser marbled fritillary</name>
    <dbReference type="NCBI Taxonomy" id="405034"/>
    <lineage>
        <taxon>Eukaryota</taxon>
        <taxon>Metazoa</taxon>
        <taxon>Ecdysozoa</taxon>
        <taxon>Arthropoda</taxon>
        <taxon>Hexapoda</taxon>
        <taxon>Insecta</taxon>
        <taxon>Pterygota</taxon>
        <taxon>Neoptera</taxon>
        <taxon>Endopterygota</taxon>
        <taxon>Lepidoptera</taxon>
        <taxon>Glossata</taxon>
        <taxon>Ditrysia</taxon>
        <taxon>Papilionoidea</taxon>
        <taxon>Nymphalidae</taxon>
        <taxon>Heliconiinae</taxon>
        <taxon>Argynnini</taxon>
        <taxon>Brenthis</taxon>
    </lineage>
</organism>